<dbReference type="InterPro" id="IPR025332">
    <property type="entry name" value="DUF4238"/>
</dbReference>
<feature type="non-terminal residue" evidence="1">
    <location>
        <position position="219"/>
    </location>
</feature>
<sequence>MDMYRDISNVSDHNILEKRLGKLESRVSTIIAEIKKAFESSRDGFSISRDQKDMLRKFLFIMKYRGPGFHQRFHGDKSGRYVADDADQFKKYMAENGYDNPVDVWFKSITTILDLRFDLQGHWRTELLATIYPDDALWFIMHMEGYYLAFCTPCNTDDEFVLTENCYSVHEGPNSTQLNLETGEHEVTAWSSYHEFAPITPRLILILRSCLLSNPEEDM</sequence>
<accession>A0A9W8WNU2</accession>
<comment type="caution">
    <text evidence="1">The sequence shown here is derived from an EMBL/GenBank/DDBJ whole genome shotgun (WGS) entry which is preliminary data.</text>
</comment>
<proteinExistence type="predicted"/>
<dbReference type="OrthoDB" id="5340163at2759"/>
<dbReference type="Proteomes" id="UP001140562">
    <property type="component" value="Unassembled WGS sequence"/>
</dbReference>
<evidence type="ECO:0000313" key="1">
    <source>
        <dbReference type="EMBL" id="KAJ4329724.1"/>
    </source>
</evidence>
<organism evidence="1 2">
    <name type="scientific">Didymella glomerata</name>
    <dbReference type="NCBI Taxonomy" id="749621"/>
    <lineage>
        <taxon>Eukaryota</taxon>
        <taxon>Fungi</taxon>
        <taxon>Dikarya</taxon>
        <taxon>Ascomycota</taxon>
        <taxon>Pezizomycotina</taxon>
        <taxon>Dothideomycetes</taxon>
        <taxon>Pleosporomycetidae</taxon>
        <taxon>Pleosporales</taxon>
        <taxon>Pleosporineae</taxon>
        <taxon>Didymellaceae</taxon>
        <taxon>Didymella</taxon>
    </lineage>
</organism>
<dbReference type="AlphaFoldDB" id="A0A9W8WNU2"/>
<dbReference type="EMBL" id="JAPEUV010000297">
    <property type="protein sequence ID" value="KAJ4329724.1"/>
    <property type="molecule type" value="Genomic_DNA"/>
</dbReference>
<evidence type="ECO:0000313" key="2">
    <source>
        <dbReference type="Proteomes" id="UP001140562"/>
    </source>
</evidence>
<gene>
    <name evidence="1" type="ORF">N0V87_010625</name>
</gene>
<protein>
    <submittedName>
        <fullName evidence="1">Uncharacterized protein</fullName>
    </submittedName>
</protein>
<dbReference type="Pfam" id="PF14022">
    <property type="entry name" value="DUF4238"/>
    <property type="match status" value="1"/>
</dbReference>
<reference evidence="1" key="1">
    <citation type="submission" date="2022-10" db="EMBL/GenBank/DDBJ databases">
        <title>Tapping the CABI collections for fungal endophytes: first genome assemblies for Collariella, Neodidymelliopsis, Ascochyta clinopodiicola, Didymella pomorum, Didymosphaeria variabile, Neocosmospora piperis and Neocucurbitaria cava.</title>
        <authorList>
            <person name="Hill R."/>
        </authorList>
    </citation>
    <scope>NUCLEOTIDE SEQUENCE</scope>
    <source>
        <strain evidence="1">IMI 360193</strain>
    </source>
</reference>
<keyword evidence="2" id="KW-1185">Reference proteome</keyword>
<name>A0A9W8WNU2_9PLEO</name>